<dbReference type="AlphaFoldDB" id="A0A8T0MBH4"/>
<feature type="compositionally biased region" description="Basic residues" evidence="1">
    <location>
        <begin position="95"/>
        <end position="106"/>
    </location>
</feature>
<feature type="compositionally biased region" description="Low complexity" evidence="1">
    <location>
        <begin position="250"/>
        <end position="260"/>
    </location>
</feature>
<feature type="region of interest" description="Disordered" evidence="1">
    <location>
        <begin position="74"/>
        <end position="349"/>
    </location>
</feature>
<evidence type="ECO:0000313" key="3">
    <source>
        <dbReference type="Proteomes" id="UP000823388"/>
    </source>
</evidence>
<dbReference type="EMBL" id="CM029054">
    <property type="protein sequence ID" value="KAG2533945.1"/>
    <property type="molecule type" value="Genomic_DNA"/>
</dbReference>
<feature type="region of interest" description="Disordered" evidence="1">
    <location>
        <begin position="13"/>
        <end position="42"/>
    </location>
</feature>
<feature type="compositionally biased region" description="Low complexity" evidence="1">
    <location>
        <begin position="141"/>
        <end position="157"/>
    </location>
</feature>
<organism evidence="2 3">
    <name type="scientific">Panicum virgatum</name>
    <name type="common">Blackwell switchgrass</name>
    <dbReference type="NCBI Taxonomy" id="38727"/>
    <lineage>
        <taxon>Eukaryota</taxon>
        <taxon>Viridiplantae</taxon>
        <taxon>Streptophyta</taxon>
        <taxon>Embryophyta</taxon>
        <taxon>Tracheophyta</taxon>
        <taxon>Spermatophyta</taxon>
        <taxon>Magnoliopsida</taxon>
        <taxon>Liliopsida</taxon>
        <taxon>Poales</taxon>
        <taxon>Poaceae</taxon>
        <taxon>PACMAD clade</taxon>
        <taxon>Panicoideae</taxon>
        <taxon>Panicodae</taxon>
        <taxon>Paniceae</taxon>
        <taxon>Panicinae</taxon>
        <taxon>Panicum</taxon>
        <taxon>Panicum sect. Hiantes</taxon>
    </lineage>
</organism>
<feature type="compositionally biased region" description="Pro residues" evidence="1">
    <location>
        <begin position="113"/>
        <end position="123"/>
    </location>
</feature>
<feature type="compositionally biased region" description="Basic residues" evidence="1">
    <location>
        <begin position="158"/>
        <end position="171"/>
    </location>
</feature>
<name>A0A8T0MBH4_PANVG</name>
<accession>A0A8T0MBH4</accession>
<keyword evidence="3" id="KW-1185">Reference proteome</keyword>
<evidence type="ECO:0000256" key="1">
    <source>
        <dbReference type="SAM" id="MobiDB-lite"/>
    </source>
</evidence>
<feature type="compositionally biased region" description="Basic and acidic residues" evidence="1">
    <location>
        <begin position="338"/>
        <end position="349"/>
    </location>
</feature>
<feature type="compositionally biased region" description="Basic residues" evidence="1">
    <location>
        <begin position="217"/>
        <end position="227"/>
    </location>
</feature>
<feature type="compositionally biased region" description="Basic residues" evidence="1">
    <location>
        <begin position="312"/>
        <end position="323"/>
    </location>
</feature>
<proteinExistence type="predicted"/>
<reference evidence="2" key="1">
    <citation type="submission" date="2020-05" db="EMBL/GenBank/DDBJ databases">
        <title>WGS assembly of Panicum virgatum.</title>
        <authorList>
            <person name="Lovell J.T."/>
            <person name="Jenkins J."/>
            <person name="Shu S."/>
            <person name="Juenger T.E."/>
            <person name="Schmutz J."/>
        </authorList>
    </citation>
    <scope>NUCLEOTIDE SEQUENCE</scope>
    <source>
        <strain evidence="2">AP13</strain>
    </source>
</reference>
<dbReference type="Proteomes" id="UP000823388">
    <property type="component" value="Chromosome 9N"/>
</dbReference>
<sequence>MLAHLAVASAHARRLPSACQPVTSAPPRSGWPPPPCRAGRVGEDVSPAMAAGREACARRAAWVGGAGGSWAAPAARARAPATPLRPSQPPYSGRAGRRGRPRHRAGRCVQDHPAPPRVGPPRAGPTLSLPEGGREPEAGREPAAAAAVPVSPAAVPWPRHRRPAGPPARRRAAADLRPASSEASEPRPPSSRSVSSEAVVPRARAAVVSRAPPPPSRARRRRRRPARARAATADAEAVDEVERARPAPTPARRPAAGTALRRSRQRRRLEEPRPLDGDGAGSCAPGSGPIGGGLSSWGALQDTGGGLERASRGRPGRRSRGCRRWREAPGREAGLLDVGERKGERGKRD</sequence>
<comment type="caution">
    <text evidence="2">The sequence shown here is derived from an EMBL/GenBank/DDBJ whole genome shotgun (WGS) entry which is preliminary data.</text>
</comment>
<protein>
    <submittedName>
        <fullName evidence="2">Uncharacterized protein</fullName>
    </submittedName>
</protein>
<evidence type="ECO:0000313" key="2">
    <source>
        <dbReference type="EMBL" id="KAG2533945.1"/>
    </source>
</evidence>
<gene>
    <name evidence="2" type="ORF">PVAP13_9NG011502</name>
</gene>
<feature type="compositionally biased region" description="Low complexity" evidence="1">
    <location>
        <begin position="190"/>
        <end position="210"/>
    </location>
</feature>